<keyword evidence="4 6" id="KW-1133">Transmembrane helix</keyword>
<evidence type="ECO:0000256" key="5">
    <source>
        <dbReference type="ARBA" id="ARBA00023136"/>
    </source>
</evidence>
<name>A0ABW6A0P0_9BACT</name>
<evidence type="ECO:0000313" key="9">
    <source>
        <dbReference type="Proteomes" id="UP001597511"/>
    </source>
</evidence>
<evidence type="ECO:0000256" key="3">
    <source>
        <dbReference type="ARBA" id="ARBA00022692"/>
    </source>
</evidence>
<evidence type="ECO:0000256" key="2">
    <source>
        <dbReference type="ARBA" id="ARBA00022475"/>
    </source>
</evidence>
<evidence type="ECO:0000313" key="8">
    <source>
        <dbReference type="EMBL" id="MFD2918579.1"/>
    </source>
</evidence>
<sequence length="106" mass="12407">MNPNSLFAWFRKIAWIEGVSYLLLVLIAMPLKYWFDQPQWVRIIGSAHGALFVAFIILALLVMVKYKRSIVWGIKAFISSLLPFGTFYMEKFWKKEEAEFVAKQAQ</sequence>
<feature type="transmembrane region" description="Helical" evidence="6">
    <location>
        <begin position="43"/>
        <end position="64"/>
    </location>
</feature>
<dbReference type="InterPro" id="IPR023845">
    <property type="entry name" value="DUF3817_TM"/>
</dbReference>
<evidence type="ECO:0000256" key="1">
    <source>
        <dbReference type="ARBA" id="ARBA00004651"/>
    </source>
</evidence>
<dbReference type="Proteomes" id="UP001597511">
    <property type="component" value="Unassembled WGS sequence"/>
</dbReference>
<reference evidence="9" key="1">
    <citation type="journal article" date="2019" name="Int. J. Syst. Evol. Microbiol.">
        <title>The Global Catalogue of Microorganisms (GCM) 10K type strain sequencing project: providing services to taxonomists for standard genome sequencing and annotation.</title>
        <authorList>
            <consortium name="The Broad Institute Genomics Platform"/>
            <consortium name="The Broad Institute Genome Sequencing Center for Infectious Disease"/>
            <person name="Wu L."/>
            <person name="Ma J."/>
        </authorList>
    </citation>
    <scope>NUCLEOTIDE SEQUENCE [LARGE SCALE GENOMIC DNA]</scope>
    <source>
        <strain evidence="9">KCTC 23299</strain>
    </source>
</reference>
<proteinExistence type="predicted"/>
<protein>
    <submittedName>
        <fullName evidence="8">DUF3817 domain-containing protein</fullName>
    </submittedName>
</protein>
<comment type="subcellular location">
    <subcellularLocation>
        <location evidence="1">Cell membrane</location>
        <topology evidence="1">Multi-pass membrane protein</topology>
    </subcellularLocation>
</comment>
<keyword evidence="3 6" id="KW-0812">Transmembrane</keyword>
<keyword evidence="2" id="KW-1003">Cell membrane</keyword>
<keyword evidence="9" id="KW-1185">Reference proteome</keyword>
<dbReference type="Pfam" id="PF12823">
    <property type="entry name" value="DUF3817"/>
    <property type="match status" value="1"/>
</dbReference>
<feature type="domain" description="DUF3817" evidence="7">
    <location>
        <begin position="8"/>
        <end position="94"/>
    </location>
</feature>
<feature type="transmembrane region" description="Helical" evidence="6">
    <location>
        <begin position="70"/>
        <end position="89"/>
    </location>
</feature>
<dbReference type="PANTHER" id="PTHR40077">
    <property type="entry name" value="MEMBRANE PROTEIN-RELATED"/>
    <property type="match status" value="1"/>
</dbReference>
<dbReference type="PANTHER" id="PTHR40077:SF1">
    <property type="entry name" value="MEMBRANE PROTEIN"/>
    <property type="match status" value="1"/>
</dbReference>
<dbReference type="EMBL" id="JBHUOZ010000001">
    <property type="protein sequence ID" value="MFD2918579.1"/>
    <property type="molecule type" value="Genomic_DNA"/>
</dbReference>
<feature type="transmembrane region" description="Helical" evidence="6">
    <location>
        <begin position="12"/>
        <end position="31"/>
    </location>
</feature>
<evidence type="ECO:0000256" key="6">
    <source>
        <dbReference type="SAM" id="Phobius"/>
    </source>
</evidence>
<organism evidence="8 9">
    <name type="scientific">Terrimonas rubra</name>
    <dbReference type="NCBI Taxonomy" id="1035890"/>
    <lineage>
        <taxon>Bacteria</taxon>
        <taxon>Pseudomonadati</taxon>
        <taxon>Bacteroidota</taxon>
        <taxon>Chitinophagia</taxon>
        <taxon>Chitinophagales</taxon>
        <taxon>Chitinophagaceae</taxon>
        <taxon>Terrimonas</taxon>
    </lineage>
</organism>
<evidence type="ECO:0000259" key="7">
    <source>
        <dbReference type="Pfam" id="PF12823"/>
    </source>
</evidence>
<gene>
    <name evidence="8" type="ORF">ACFS6H_02585</name>
</gene>
<dbReference type="NCBIfam" id="TIGR03954">
    <property type="entry name" value="integ_memb_HG"/>
    <property type="match status" value="1"/>
</dbReference>
<keyword evidence="5 6" id="KW-0472">Membrane</keyword>
<evidence type="ECO:0000256" key="4">
    <source>
        <dbReference type="ARBA" id="ARBA00022989"/>
    </source>
</evidence>
<dbReference type="RefSeq" id="WP_386094917.1">
    <property type="nucleotide sequence ID" value="NZ_JBHUOZ010000001.1"/>
</dbReference>
<accession>A0ABW6A0P0</accession>
<comment type="caution">
    <text evidence="8">The sequence shown here is derived from an EMBL/GenBank/DDBJ whole genome shotgun (WGS) entry which is preliminary data.</text>
</comment>